<organism evidence="1 2">
    <name type="scientific">Rhizobium gallicum bv. gallicum R602sp</name>
    <dbReference type="NCBI Taxonomy" id="1041138"/>
    <lineage>
        <taxon>Bacteria</taxon>
        <taxon>Pseudomonadati</taxon>
        <taxon>Pseudomonadota</taxon>
        <taxon>Alphaproteobacteria</taxon>
        <taxon>Hyphomicrobiales</taxon>
        <taxon>Rhizobiaceae</taxon>
        <taxon>Rhizobium/Agrobacterium group</taxon>
        <taxon>Rhizobium</taxon>
    </lineage>
</organism>
<sequence>MLIQPLRHGFQFTADLVSGKKIEYTGLDGAFLAHCRLRRLRFVFRSSSLI</sequence>
<reference evidence="1 2" key="1">
    <citation type="submission" date="2013-11" db="EMBL/GenBank/DDBJ databases">
        <title>Complete genome sequence of Rhizobium gallicum bv. gallicum R602.</title>
        <authorList>
            <person name="Bustos P."/>
            <person name="Santamaria R.I."/>
            <person name="Lozano L."/>
            <person name="Acosta J.L."/>
            <person name="Ormeno-Orrillo E."/>
            <person name="Rogel M.A."/>
            <person name="Romero D."/>
            <person name="Cevallos M.A."/>
            <person name="Martinez-Romero E."/>
            <person name="Gonzalez V."/>
        </authorList>
    </citation>
    <scope>NUCLEOTIDE SEQUENCE [LARGE SCALE GENOMIC DNA]</scope>
    <source>
        <strain evidence="1 2">R602</strain>
        <plasmid evidence="1 2">pRgalR602b</plasmid>
    </source>
</reference>
<dbReference type="EMBL" id="CP006879">
    <property type="protein sequence ID" value="AJD43596.1"/>
    <property type="molecule type" value="Genomic_DNA"/>
</dbReference>
<protein>
    <submittedName>
        <fullName evidence="1">Uncharacterized protein</fullName>
    </submittedName>
</protein>
<dbReference type="Proteomes" id="UP000031368">
    <property type="component" value="Plasmid pRgalR602b"/>
</dbReference>
<keyword evidence="2" id="KW-1185">Reference proteome</keyword>
<gene>
    <name evidence="1" type="ORF">RGR602_PB00056</name>
</gene>
<geneLocation type="plasmid" evidence="1 2">
    <name>pRgalR602b</name>
</geneLocation>
<dbReference type="KEGG" id="rga:RGR602_PB00056"/>
<dbReference type="AlphaFoldDB" id="A0A0B4X8W0"/>
<accession>A0A0B4X8W0</accession>
<keyword evidence="1" id="KW-0614">Plasmid</keyword>
<name>A0A0B4X8W0_9HYPH</name>
<proteinExistence type="predicted"/>
<evidence type="ECO:0000313" key="1">
    <source>
        <dbReference type="EMBL" id="AJD43596.1"/>
    </source>
</evidence>
<dbReference type="HOGENOM" id="CLU_3121908_0_0_5"/>
<evidence type="ECO:0000313" key="2">
    <source>
        <dbReference type="Proteomes" id="UP000031368"/>
    </source>
</evidence>